<dbReference type="KEGG" id="pbor:BSF38_03970"/>
<evidence type="ECO:0000313" key="4">
    <source>
        <dbReference type="Proteomes" id="UP000186309"/>
    </source>
</evidence>
<keyword evidence="4" id="KW-1185">Reference proteome</keyword>
<feature type="region of interest" description="Disordered" evidence="2">
    <location>
        <begin position="227"/>
        <end position="280"/>
    </location>
</feature>
<reference evidence="4" key="1">
    <citation type="submission" date="2016-12" db="EMBL/GenBank/DDBJ databases">
        <title>Comparative genomics of four Isosphaeraceae planctomycetes: a common pool of plasmids and glycoside hydrolase genes.</title>
        <authorList>
            <person name="Ivanova A."/>
        </authorList>
    </citation>
    <scope>NUCLEOTIDE SEQUENCE [LARGE SCALE GENOMIC DNA]</scope>
    <source>
        <strain evidence="4">PX4</strain>
    </source>
</reference>
<evidence type="ECO:0000313" key="3">
    <source>
        <dbReference type="EMBL" id="APW62426.1"/>
    </source>
</evidence>
<name>A0A1U7CU49_9BACT</name>
<evidence type="ECO:0000256" key="2">
    <source>
        <dbReference type="SAM" id="MobiDB-lite"/>
    </source>
</evidence>
<dbReference type="AlphaFoldDB" id="A0A1U7CU49"/>
<organism evidence="3 4">
    <name type="scientific">Paludisphaera borealis</name>
    <dbReference type="NCBI Taxonomy" id="1387353"/>
    <lineage>
        <taxon>Bacteria</taxon>
        <taxon>Pseudomonadati</taxon>
        <taxon>Planctomycetota</taxon>
        <taxon>Planctomycetia</taxon>
        <taxon>Isosphaerales</taxon>
        <taxon>Isosphaeraceae</taxon>
        <taxon>Paludisphaera</taxon>
    </lineage>
</organism>
<gene>
    <name evidence="3" type="ORF">BSF38_03970</name>
</gene>
<feature type="coiled-coil region" evidence="1">
    <location>
        <begin position="176"/>
        <end position="210"/>
    </location>
</feature>
<dbReference type="EMBL" id="CP019082">
    <property type="protein sequence ID" value="APW62426.1"/>
    <property type="molecule type" value="Genomic_DNA"/>
</dbReference>
<protein>
    <submittedName>
        <fullName evidence="3">Uncharacterized protein</fullName>
    </submittedName>
</protein>
<evidence type="ECO:0000256" key="1">
    <source>
        <dbReference type="SAM" id="Coils"/>
    </source>
</evidence>
<dbReference type="Proteomes" id="UP000186309">
    <property type="component" value="Chromosome"/>
</dbReference>
<keyword evidence="1" id="KW-0175">Coiled coil</keyword>
<proteinExistence type="predicted"/>
<feature type="region of interest" description="Disordered" evidence="2">
    <location>
        <begin position="77"/>
        <end position="106"/>
    </location>
</feature>
<sequence>MMTPTRIVRFLGFVGLVAFLGLAMTSMSTIQAQNDDKLPPAPPIAAELSKPVIVSQATDEPAPAAVPAPKPAVPAVEPIPLPAPAETPEAKPAAPAPAPSAAPTPVELKGNAATELPAIAESPEGAPIPRAPEPKGLEAPAIAAEPQPIAEAAPAKAMTMDLAFPIASNDPDSQARSFVERNRKEAEAQLKALNTEAAQLRARLSKIESGIRRWQALADAMEKSEDAAASVGSGETLETLEPLPRAKEAFRSSKRKTTVIQSTPDEPVTRAQFVPAPQPR</sequence>
<dbReference type="OrthoDB" id="9934031at2"/>
<dbReference type="RefSeq" id="WP_076348519.1">
    <property type="nucleotide sequence ID" value="NZ_CP019082.1"/>
</dbReference>
<accession>A0A1U7CU49</accession>